<comment type="caution">
    <text evidence="1">The sequence shown here is derived from an EMBL/GenBank/DDBJ whole genome shotgun (WGS) entry which is preliminary data.</text>
</comment>
<reference evidence="1 2" key="1">
    <citation type="journal article" date="2017" name="Genome Biol. Evol.">
        <title>Phytophthora megakarya and P. palmivora, closely related causal agents of cacao black pod rot, underwent increases in genome sizes and gene numbers by different mechanisms.</title>
        <authorList>
            <person name="Ali S.S."/>
            <person name="Shao J."/>
            <person name="Lary D.J."/>
            <person name="Kronmiller B."/>
            <person name="Shen D."/>
            <person name="Strem M.D."/>
            <person name="Amoako-Attah I."/>
            <person name="Akrofi A.Y."/>
            <person name="Begoude B.A."/>
            <person name="Ten Hoopen G.M."/>
            <person name="Coulibaly K."/>
            <person name="Kebe B.I."/>
            <person name="Melnick R.L."/>
            <person name="Guiltinan M.J."/>
            <person name="Tyler B.M."/>
            <person name="Meinhardt L.W."/>
            <person name="Bailey B.A."/>
        </authorList>
    </citation>
    <scope>NUCLEOTIDE SEQUENCE [LARGE SCALE GENOMIC DNA]</scope>
    <source>
        <strain evidence="2">sbr112.9</strain>
    </source>
</reference>
<gene>
    <name evidence="1" type="ORF">PHPALM_15713</name>
</gene>
<evidence type="ECO:0000313" key="1">
    <source>
        <dbReference type="EMBL" id="POM68162.1"/>
    </source>
</evidence>
<protein>
    <recommendedName>
        <fullName evidence="3">Ankyrin repeat-containing domain</fullName>
    </recommendedName>
</protein>
<proteinExistence type="predicted"/>
<dbReference type="InterPro" id="IPR036770">
    <property type="entry name" value="Ankyrin_rpt-contain_sf"/>
</dbReference>
<dbReference type="EMBL" id="NCKW01008363">
    <property type="protein sequence ID" value="POM68162.1"/>
    <property type="molecule type" value="Genomic_DNA"/>
</dbReference>
<evidence type="ECO:0008006" key="3">
    <source>
        <dbReference type="Google" id="ProtNLM"/>
    </source>
</evidence>
<sequence length="309" mass="34459">MFYVAAERGCLDTVSWFVETFPGMNWPLSPAALGSNLNVVKWLHEHANGNAVQLNPPFQLYNTLTFKLCLHLRRCSDKEEGFKAVVWKIGDRRASSPTDAMYSALGGHLDVLQWLDANTNEEHSEDASAAKAGNLQVLLWLNALLSGLPERWICGRVPECGHLEVVKWHHENRSEECTVAVMNGAAKCGLLDVVKWLHADTLAGCTTLAMDWAAEWGHLEMVKWLHQNRTEGCITTAVGHDAAGGCLDVNKFLYANRTEGGLQWHSQMRANINKSRFCVGSMTRTSTFPFQEKRNLNLSSRMSGMDDLS</sequence>
<name>A0A2P4XRJ3_9STRA</name>
<keyword evidence="2" id="KW-1185">Reference proteome</keyword>
<evidence type="ECO:0000313" key="2">
    <source>
        <dbReference type="Proteomes" id="UP000237271"/>
    </source>
</evidence>
<dbReference type="InterPro" id="IPR052050">
    <property type="entry name" value="SecEffector_AnkRepeat"/>
</dbReference>
<dbReference type="Proteomes" id="UP000237271">
    <property type="component" value="Unassembled WGS sequence"/>
</dbReference>
<dbReference type="PANTHER" id="PTHR46586:SF3">
    <property type="entry name" value="ANKYRIN REPEAT-CONTAINING PROTEIN"/>
    <property type="match status" value="1"/>
</dbReference>
<accession>A0A2P4XRJ3</accession>
<dbReference type="Gene3D" id="1.25.40.20">
    <property type="entry name" value="Ankyrin repeat-containing domain"/>
    <property type="match status" value="1"/>
</dbReference>
<organism evidence="1 2">
    <name type="scientific">Phytophthora palmivora</name>
    <dbReference type="NCBI Taxonomy" id="4796"/>
    <lineage>
        <taxon>Eukaryota</taxon>
        <taxon>Sar</taxon>
        <taxon>Stramenopiles</taxon>
        <taxon>Oomycota</taxon>
        <taxon>Peronosporomycetes</taxon>
        <taxon>Peronosporales</taxon>
        <taxon>Peronosporaceae</taxon>
        <taxon>Phytophthora</taxon>
    </lineage>
</organism>
<dbReference type="OrthoDB" id="187035at2759"/>
<dbReference type="PANTHER" id="PTHR46586">
    <property type="entry name" value="ANKYRIN REPEAT-CONTAINING PROTEIN"/>
    <property type="match status" value="1"/>
</dbReference>
<dbReference type="SUPFAM" id="SSF48403">
    <property type="entry name" value="Ankyrin repeat"/>
    <property type="match status" value="1"/>
</dbReference>
<dbReference type="AlphaFoldDB" id="A0A2P4XRJ3"/>